<sequence>MEQIVAADAQSHIIVYYAIADWLTNIIAIITDAVIVWRAWAMWMDNTKVRWTLLLLMLADIGLGLADSIMGSQTHQSQAIALDWISFILSFFVNIIATCLISLRAWLHHKSVKSISITRKWTQGEKILLLVESGAIYALFEPSPSDAWSDAEVIERMTSAPKLPDSIVNVGNAEAGTPWGDVYILRSDTVVKRCAKVSAPATEATMLSFISIHLSPFLAYADMSQTNGMVTFLWRKALSNVSTRFGLPILLCKISSLHGCFADTFANFSIGLQQRTIIIISQGQCQTILRSVKEYDISFLSPSTRRESFQIFQRASSIF</sequence>
<accession>A0A9P5PDW2</accession>
<keyword evidence="1" id="KW-0812">Transmembrane</keyword>
<keyword evidence="1" id="KW-1133">Transmembrane helix</keyword>
<comment type="caution">
    <text evidence="2">The sequence shown here is derived from an EMBL/GenBank/DDBJ whole genome shotgun (WGS) entry which is preliminary data.</text>
</comment>
<dbReference type="AlphaFoldDB" id="A0A9P5PDW2"/>
<dbReference type="EMBL" id="JADNRY010000198">
    <property type="protein sequence ID" value="KAF9061524.1"/>
    <property type="molecule type" value="Genomic_DNA"/>
</dbReference>
<evidence type="ECO:0000256" key="1">
    <source>
        <dbReference type="SAM" id="Phobius"/>
    </source>
</evidence>
<feature type="transmembrane region" description="Helical" evidence="1">
    <location>
        <begin position="84"/>
        <end position="107"/>
    </location>
</feature>
<keyword evidence="1" id="KW-0472">Membrane</keyword>
<reference evidence="2" key="1">
    <citation type="submission" date="2020-11" db="EMBL/GenBank/DDBJ databases">
        <authorList>
            <consortium name="DOE Joint Genome Institute"/>
            <person name="Ahrendt S."/>
            <person name="Riley R."/>
            <person name="Andreopoulos W."/>
            <person name="Labutti K."/>
            <person name="Pangilinan J."/>
            <person name="Ruiz-Duenas F.J."/>
            <person name="Barrasa J.M."/>
            <person name="Sanchez-Garcia M."/>
            <person name="Camarero S."/>
            <person name="Miyauchi S."/>
            <person name="Serrano A."/>
            <person name="Linde D."/>
            <person name="Babiker R."/>
            <person name="Drula E."/>
            <person name="Ayuso-Fernandez I."/>
            <person name="Pacheco R."/>
            <person name="Padilla G."/>
            <person name="Ferreira P."/>
            <person name="Barriuso J."/>
            <person name="Kellner H."/>
            <person name="Castanera R."/>
            <person name="Alfaro M."/>
            <person name="Ramirez L."/>
            <person name="Pisabarro A.G."/>
            <person name="Kuo A."/>
            <person name="Tritt A."/>
            <person name="Lipzen A."/>
            <person name="He G."/>
            <person name="Yan M."/>
            <person name="Ng V."/>
            <person name="Cullen D."/>
            <person name="Martin F."/>
            <person name="Rosso M.-N."/>
            <person name="Henrissat B."/>
            <person name="Hibbett D."/>
            <person name="Martinez A.T."/>
            <person name="Grigoriev I.V."/>
        </authorList>
    </citation>
    <scope>NUCLEOTIDE SEQUENCE</scope>
    <source>
        <strain evidence="2">AH 40177</strain>
    </source>
</reference>
<name>A0A9P5PDW2_9AGAR</name>
<proteinExistence type="predicted"/>
<organism evidence="2 3">
    <name type="scientific">Rhodocollybia butyracea</name>
    <dbReference type="NCBI Taxonomy" id="206335"/>
    <lineage>
        <taxon>Eukaryota</taxon>
        <taxon>Fungi</taxon>
        <taxon>Dikarya</taxon>
        <taxon>Basidiomycota</taxon>
        <taxon>Agaricomycotina</taxon>
        <taxon>Agaricomycetes</taxon>
        <taxon>Agaricomycetidae</taxon>
        <taxon>Agaricales</taxon>
        <taxon>Marasmiineae</taxon>
        <taxon>Omphalotaceae</taxon>
        <taxon>Rhodocollybia</taxon>
    </lineage>
</organism>
<protein>
    <submittedName>
        <fullName evidence="2">Uncharacterized protein</fullName>
    </submittedName>
</protein>
<evidence type="ECO:0000313" key="3">
    <source>
        <dbReference type="Proteomes" id="UP000772434"/>
    </source>
</evidence>
<feature type="transmembrane region" description="Helical" evidence="1">
    <location>
        <begin position="53"/>
        <end position="72"/>
    </location>
</feature>
<dbReference type="OrthoDB" id="3226582at2759"/>
<dbReference type="Proteomes" id="UP000772434">
    <property type="component" value="Unassembled WGS sequence"/>
</dbReference>
<gene>
    <name evidence="2" type="ORF">BDP27DRAFT_1452189</name>
</gene>
<keyword evidence="3" id="KW-1185">Reference proteome</keyword>
<feature type="transmembrane region" description="Helical" evidence="1">
    <location>
        <begin position="22"/>
        <end position="41"/>
    </location>
</feature>
<evidence type="ECO:0000313" key="2">
    <source>
        <dbReference type="EMBL" id="KAF9061524.1"/>
    </source>
</evidence>